<feature type="chain" id="PRO_5003424893" description="RagB/SusD domain-containing protein" evidence="6">
    <location>
        <begin position="24"/>
        <end position="487"/>
    </location>
</feature>
<comment type="subcellular location">
    <subcellularLocation>
        <location evidence="1">Cell outer membrane</location>
    </subcellularLocation>
</comment>
<feature type="signal peptide" evidence="6">
    <location>
        <begin position="1"/>
        <end position="23"/>
    </location>
</feature>
<evidence type="ECO:0000259" key="8">
    <source>
        <dbReference type="Pfam" id="PF14322"/>
    </source>
</evidence>
<protein>
    <recommendedName>
        <fullName evidence="11">RagB/SusD domain-containing protein</fullName>
    </recommendedName>
</protein>
<dbReference type="OrthoDB" id="617686at2"/>
<dbReference type="EMBL" id="ADGI01000052">
    <property type="protein sequence ID" value="EGV30407.1"/>
    <property type="molecule type" value="Genomic_DNA"/>
</dbReference>
<gene>
    <name evidence="9" type="ORF">HMPREF9431_01608</name>
</gene>
<comment type="similarity">
    <text evidence="2">Belongs to the SusD family.</text>
</comment>
<dbReference type="GeneID" id="95426209"/>
<dbReference type="eggNOG" id="COG0446">
    <property type="taxonomic scope" value="Bacteria"/>
</dbReference>
<dbReference type="AlphaFoldDB" id="G1WCQ7"/>
<dbReference type="HOGENOM" id="CLU_015553_1_3_10"/>
<evidence type="ECO:0008006" key="11">
    <source>
        <dbReference type="Google" id="ProtNLM"/>
    </source>
</evidence>
<dbReference type="GO" id="GO:0009279">
    <property type="term" value="C:cell outer membrane"/>
    <property type="evidence" value="ECO:0007669"/>
    <property type="project" value="UniProtKB-SubCell"/>
</dbReference>
<feature type="domain" description="SusD-like N-terminal" evidence="8">
    <location>
        <begin position="95"/>
        <end position="223"/>
    </location>
</feature>
<evidence type="ECO:0000256" key="1">
    <source>
        <dbReference type="ARBA" id="ARBA00004442"/>
    </source>
</evidence>
<evidence type="ECO:0000256" key="3">
    <source>
        <dbReference type="ARBA" id="ARBA00022729"/>
    </source>
</evidence>
<evidence type="ECO:0000313" key="10">
    <source>
        <dbReference type="Proteomes" id="UP000005141"/>
    </source>
</evidence>
<evidence type="ECO:0000259" key="7">
    <source>
        <dbReference type="Pfam" id="PF07980"/>
    </source>
</evidence>
<dbReference type="PATRIC" id="fig|702438.4.peg.1665"/>
<evidence type="ECO:0000256" key="4">
    <source>
        <dbReference type="ARBA" id="ARBA00023136"/>
    </source>
</evidence>
<dbReference type="RefSeq" id="WP_004380655.1">
    <property type="nucleotide sequence ID" value="NZ_JH114216.1"/>
</dbReference>
<dbReference type="Pfam" id="PF07980">
    <property type="entry name" value="SusD_RagB"/>
    <property type="match status" value="1"/>
</dbReference>
<name>G1WCQ7_9BACT</name>
<keyword evidence="4" id="KW-0472">Membrane</keyword>
<evidence type="ECO:0000313" key="9">
    <source>
        <dbReference type="EMBL" id="EGV30407.1"/>
    </source>
</evidence>
<sequence length="487" mass="55352">MKRYLIYVLSGALLGLTSCESFLDTPVPSIDQHTFFSGEQTAYSALVGVYDPAGWMENIQFLDWAIGDVVSDDATKGGGGDSDQPQILDLEHFRATPEMATLSTVWDQDYEGINRANRVIEGVKDNSFIREDVRKRFVAEARFMRGYYYFSLMKIFGAVPIVDHILAPSEYKGPRNTMEQCWNFVEDDFKAAMEGLPHKKAMPASELGRATWGAAAAFLTKAYIFQEKWKLAEAQAKAVVASGDYDLQPNYGDLFTIATDNGIESVFDIQLKDFKMTQWGDENEGSMLEIYQRSRDDRNGGWGFDQPTQSLYDEFEPGDIRREWTIIKNGDVLWQGTADEEIIYTNYDPVHNPDAPRVGYCKRKGTLPKSQRPDMTDAASLNVRVIRFADVLLWQAEAAVHNNSDWQTPLNRVRARVGLGESPYKADPLKAVYHERRVELAMESHRYWDLVRTGRGALMAGYTDNKRYFPIPQKEINLNPNLVQNPY</sequence>
<comment type="caution">
    <text evidence="9">The sequence shown here is derived from an EMBL/GenBank/DDBJ whole genome shotgun (WGS) entry which is preliminary data.</text>
</comment>
<proteinExistence type="inferred from homology"/>
<dbReference type="PROSITE" id="PS51257">
    <property type="entry name" value="PROKAR_LIPOPROTEIN"/>
    <property type="match status" value="1"/>
</dbReference>
<evidence type="ECO:0000256" key="2">
    <source>
        <dbReference type="ARBA" id="ARBA00006275"/>
    </source>
</evidence>
<dbReference type="CDD" id="cd08977">
    <property type="entry name" value="SusD"/>
    <property type="match status" value="1"/>
</dbReference>
<feature type="domain" description="RagB/SusD" evidence="7">
    <location>
        <begin position="264"/>
        <end position="487"/>
    </location>
</feature>
<dbReference type="Proteomes" id="UP000005141">
    <property type="component" value="Unassembled WGS sequence"/>
</dbReference>
<accession>G1WCQ7</accession>
<dbReference type="InterPro" id="IPR011990">
    <property type="entry name" value="TPR-like_helical_dom_sf"/>
</dbReference>
<dbReference type="InterPro" id="IPR033985">
    <property type="entry name" value="SusD-like_N"/>
</dbReference>
<reference evidence="9 10" key="1">
    <citation type="submission" date="2011-07" db="EMBL/GenBank/DDBJ databases">
        <title>The Genome Sequence of Prevotella oulorum F0390.</title>
        <authorList>
            <consortium name="The Broad Institute Genome Sequencing Platform"/>
            <consortium name="The Broad Institute Genome Sequencing Center for Infectious Disease"/>
            <person name="Earl A."/>
            <person name="Ward D."/>
            <person name="Feldgarden M."/>
            <person name="Gevers D."/>
            <person name="Izard J."/>
            <person name="Ganesan A."/>
            <person name="Baranova O.V."/>
            <person name="Blanton J.M."/>
            <person name="Tanner A.C."/>
            <person name="Dewhirst F.E."/>
            <person name="Young S.K."/>
            <person name="Zeng Q."/>
            <person name="Gargeya S."/>
            <person name="Fitzgerald M."/>
            <person name="Haas B."/>
            <person name="Abouelleil A."/>
            <person name="Alvarado L."/>
            <person name="Arachchi H.M."/>
            <person name="Berlin A."/>
            <person name="Brown A."/>
            <person name="Chapman S.B."/>
            <person name="Chen Z."/>
            <person name="Dunbar C."/>
            <person name="Freedman E."/>
            <person name="Gearin G."/>
            <person name="Gellesch M."/>
            <person name="Goldberg J."/>
            <person name="Griggs A."/>
            <person name="Gujja S."/>
            <person name="Heiman D."/>
            <person name="Howarth C."/>
            <person name="Larson L."/>
            <person name="Lui A."/>
            <person name="MacDonald P.J.P."/>
            <person name="Mehta T."/>
            <person name="Montmayeur A."/>
            <person name="Murphy C."/>
            <person name="Neiman D."/>
            <person name="Pearson M."/>
            <person name="Priest M."/>
            <person name="Roberts A."/>
            <person name="Saif S."/>
            <person name="Shea T."/>
            <person name="Shenoy N."/>
            <person name="Sisk P."/>
            <person name="Stolte C."/>
            <person name="Sykes S."/>
            <person name="Wortman J."/>
            <person name="Nusbaum C."/>
            <person name="Birren B."/>
        </authorList>
    </citation>
    <scope>NUCLEOTIDE SEQUENCE [LARGE SCALE GENOMIC DNA]</scope>
    <source>
        <strain evidence="9 10">F0390</strain>
    </source>
</reference>
<dbReference type="Gene3D" id="1.25.40.390">
    <property type="match status" value="1"/>
</dbReference>
<organism evidence="9 10">
    <name type="scientific">Segatella oulorum F0390</name>
    <dbReference type="NCBI Taxonomy" id="702438"/>
    <lineage>
        <taxon>Bacteria</taxon>
        <taxon>Pseudomonadati</taxon>
        <taxon>Bacteroidota</taxon>
        <taxon>Bacteroidia</taxon>
        <taxon>Bacteroidales</taxon>
        <taxon>Prevotellaceae</taxon>
        <taxon>Segatella</taxon>
    </lineage>
</organism>
<keyword evidence="10" id="KW-1185">Reference proteome</keyword>
<keyword evidence="3 6" id="KW-0732">Signal</keyword>
<dbReference type="InterPro" id="IPR012944">
    <property type="entry name" value="SusD_RagB_dom"/>
</dbReference>
<dbReference type="SUPFAM" id="SSF48452">
    <property type="entry name" value="TPR-like"/>
    <property type="match status" value="1"/>
</dbReference>
<evidence type="ECO:0000256" key="5">
    <source>
        <dbReference type="ARBA" id="ARBA00023237"/>
    </source>
</evidence>
<keyword evidence="5" id="KW-0998">Cell outer membrane</keyword>
<dbReference type="Pfam" id="PF14322">
    <property type="entry name" value="SusD-like_3"/>
    <property type="match status" value="1"/>
</dbReference>
<evidence type="ECO:0000256" key="6">
    <source>
        <dbReference type="SAM" id="SignalP"/>
    </source>
</evidence>